<proteinExistence type="predicted"/>
<dbReference type="EMBL" id="LNRQ01000004">
    <property type="protein sequence ID" value="KZM97808.1"/>
    <property type="molecule type" value="Genomic_DNA"/>
</dbReference>
<dbReference type="InterPro" id="IPR025486">
    <property type="entry name" value="DUF4378"/>
</dbReference>
<dbReference type="STRING" id="79200.A0A165X047"/>
<dbReference type="OrthoDB" id="1925259at2759"/>
<name>A0A165X047_DAUCS</name>
<feature type="coiled-coil region" evidence="1">
    <location>
        <begin position="642"/>
        <end position="669"/>
    </location>
</feature>
<feature type="domain" description="DUF4378" evidence="3">
    <location>
        <begin position="698"/>
        <end position="848"/>
    </location>
</feature>
<evidence type="ECO:0008006" key="6">
    <source>
        <dbReference type="Google" id="ProtNLM"/>
    </source>
</evidence>
<feature type="compositionally biased region" description="Polar residues" evidence="2">
    <location>
        <begin position="10"/>
        <end position="23"/>
    </location>
</feature>
<dbReference type="InterPro" id="IPR032795">
    <property type="entry name" value="DUF3741-assoc"/>
</dbReference>
<feature type="region of interest" description="Disordered" evidence="2">
    <location>
        <begin position="481"/>
        <end position="503"/>
    </location>
</feature>
<feature type="region of interest" description="Disordered" evidence="2">
    <location>
        <begin position="428"/>
        <end position="463"/>
    </location>
</feature>
<feature type="region of interest" description="Disordered" evidence="2">
    <location>
        <begin position="1"/>
        <end position="30"/>
    </location>
</feature>
<evidence type="ECO:0000256" key="2">
    <source>
        <dbReference type="SAM" id="MobiDB-lite"/>
    </source>
</evidence>
<dbReference type="KEGG" id="dcr:108216815"/>
<dbReference type="PANTHER" id="PTHR46836:SF8">
    <property type="entry name" value="AFADIN"/>
    <property type="match status" value="1"/>
</dbReference>
<feature type="compositionally biased region" description="Basic and acidic residues" evidence="2">
    <location>
        <begin position="154"/>
        <end position="166"/>
    </location>
</feature>
<feature type="region of interest" description="Disordered" evidence="2">
    <location>
        <begin position="103"/>
        <end position="166"/>
    </location>
</feature>
<reference evidence="5" key="1">
    <citation type="journal article" date="2016" name="Nat. Genet.">
        <title>A high-quality carrot genome assembly provides new insights into carotenoid accumulation and asterid genome evolution.</title>
        <authorList>
            <person name="Iorizzo M."/>
            <person name="Ellison S."/>
            <person name="Senalik D."/>
            <person name="Zeng P."/>
            <person name="Satapoomin P."/>
            <person name="Huang J."/>
            <person name="Bowman M."/>
            <person name="Iovene M."/>
            <person name="Sanseverino W."/>
            <person name="Cavagnaro P."/>
            <person name="Yildiz M."/>
            <person name="Macko-Podgorni A."/>
            <person name="Moranska E."/>
            <person name="Grzebelus E."/>
            <person name="Grzebelus D."/>
            <person name="Ashrafi H."/>
            <person name="Zheng Z."/>
            <person name="Cheng S."/>
            <person name="Spooner D."/>
            <person name="Van Deynze A."/>
            <person name="Simon P."/>
        </authorList>
    </citation>
    <scope>NUCLEOTIDE SEQUENCE [LARGE SCALE GENOMIC DNA]</scope>
    <source>
        <tissue evidence="5">Leaf</tissue>
    </source>
</reference>
<feature type="compositionally biased region" description="Basic and acidic residues" evidence="2">
    <location>
        <begin position="604"/>
        <end position="618"/>
    </location>
</feature>
<dbReference type="Gramene" id="KZM97808">
    <property type="protein sequence ID" value="KZM97808"/>
    <property type="gene ID" value="DCAR_014830"/>
</dbReference>
<evidence type="ECO:0000259" key="4">
    <source>
        <dbReference type="Pfam" id="PF14383"/>
    </source>
</evidence>
<protein>
    <recommendedName>
        <fullName evidence="6">DUF4378 domain-containing protein</fullName>
    </recommendedName>
</protein>
<gene>
    <name evidence="5" type="ORF">DCAR_014830</name>
</gene>
<accession>A0A165X047</accession>
<feature type="domain" description="DUF3741" evidence="4">
    <location>
        <begin position="32"/>
        <end position="50"/>
    </location>
</feature>
<feature type="compositionally biased region" description="Low complexity" evidence="2">
    <location>
        <begin position="435"/>
        <end position="445"/>
    </location>
</feature>
<evidence type="ECO:0000313" key="5">
    <source>
        <dbReference type="EMBL" id="KZM97808.1"/>
    </source>
</evidence>
<dbReference type="Pfam" id="PF14383">
    <property type="entry name" value="VARLMGL"/>
    <property type="match status" value="1"/>
</dbReference>
<feature type="region of interest" description="Disordered" evidence="2">
    <location>
        <begin position="56"/>
        <end position="78"/>
    </location>
</feature>
<feature type="compositionally biased region" description="Basic residues" evidence="2">
    <location>
        <begin position="481"/>
        <end position="492"/>
    </location>
</feature>
<dbReference type="Pfam" id="PF14309">
    <property type="entry name" value="DUF4378"/>
    <property type="match status" value="1"/>
</dbReference>
<organism evidence="5">
    <name type="scientific">Daucus carota subsp. sativus</name>
    <name type="common">Carrot</name>
    <dbReference type="NCBI Taxonomy" id="79200"/>
    <lineage>
        <taxon>Eukaryota</taxon>
        <taxon>Viridiplantae</taxon>
        <taxon>Streptophyta</taxon>
        <taxon>Embryophyta</taxon>
        <taxon>Tracheophyta</taxon>
        <taxon>Spermatophyta</taxon>
        <taxon>Magnoliopsida</taxon>
        <taxon>eudicotyledons</taxon>
        <taxon>Gunneridae</taxon>
        <taxon>Pentapetalae</taxon>
        <taxon>asterids</taxon>
        <taxon>campanulids</taxon>
        <taxon>Apiales</taxon>
        <taxon>Apiaceae</taxon>
        <taxon>Apioideae</taxon>
        <taxon>Scandiceae</taxon>
        <taxon>Daucinae</taxon>
        <taxon>Daucus</taxon>
        <taxon>Daucus sect. Daucus</taxon>
    </lineage>
</organism>
<sequence>MDGIRDQRHNSTTPTNAAGGNQHISKDKGILKMTSPNVVARLMGLDVLPSPEVIHRPQKTLAGNNRLKSSPRRSQSDDHLCEAQFYHQKGSVEQPQFKDVFEDTSKKSGASKNPKVELHQQSDSLIPEHPCRHKSPTSYQISVLKPSNPGKQKTKAEGWKAERGSQVKDDFVSQQIHVDDFLTRTYGSPGSQSSAKSSIIPADRKSESDIIPKRIVILKPNYVMAQNASNSFLSPDSSNFDFSDYSNHKDYASTLMSEYYFGDMEIRKDVVNFRKPRSRKVTKRVMKATRDMRDTSSYMMNNRDTANKFGENTGDDIGVVINSIPSYVQGIADMRDLYDFSGNVFANESEGMKSTSCDLRESFVTSEAKKRLLRRLEKAHKYKDARDNSKESMLRDVGVNGKKITLGEMLSTRDAYRNLDVKMSSINRRDGWNDSYSKPSSSSRSVHQLPGRTSEQQNADGEFHVDDKLLIPKNETNQYRRKGAKRYYKKKDKSTIKNSRSSKSIAQSDHLRCAYNCESLLESCSSQVPMEINLNNKVSPDEQLLIPRTPSSAASIVDAENIQHRSGTQFLGASGELHPELSICMEKYDYFFVADQENSTPQRTKAEAESAESSKEADNPSPVSVLEVTLREGDVLSCPESFDQVSADLQELQKQLQLLKRESTSYAGDPILNDCAAQQGPVTSFENVGIHKHEYWESTYIIDVLTESGFHNTDTDTILSTCYSPDCPLGPWVFDNLENRLCKEVTGLKHARKLLFDRINLALSEIPGSFMDPFPWVRQSSTGIGFRWQKCDINDKLHELLEGQEKDAYEDELEKLLDKEMNWVGSRDFVDAIGIEIEKVLTDELLTELVNEVAFH</sequence>
<dbReference type="AlphaFoldDB" id="A0A165X047"/>
<evidence type="ECO:0000259" key="3">
    <source>
        <dbReference type="Pfam" id="PF14309"/>
    </source>
</evidence>
<feature type="region of interest" description="Disordered" evidence="2">
    <location>
        <begin position="601"/>
        <end position="623"/>
    </location>
</feature>
<evidence type="ECO:0000256" key="1">
    <source>
        <dbReference type="SAM" id="Coils"/>
    </source>
</evidence>
<comment type="caution">
    <text evidence="5">The sequence shown here is derived from an EMBL/GenBank/DDBJ whole genome shotgun (WGS) entry which is preliminary data.</text>
</comment>
<dbReference type="PANTHER" id="PTHR46836">
    <property type="entry name" value="AFADIN"/>
    <property type="match status" value="1"/>
</dbReference>
<keyword evidence="1" id="KW-0175">Coiled coil</keyword>